<evidence type="ECO:0000256" key="5">
    <source>
        <dbReference type="ARBA" id="ARBA00022741"/>
    </source>
</evidence>
<dbReference type="OMA" id="DIAFKYW"/>
<dbReference type="GeneID" id="118430177"/>
<evidence type="ECO:0000313" key="13">
    <source>
        <dbReference type="RefSeq" id="XP_035696779.1"/>
    </source>
</evidence>
<dbReference type="Pfam" id="PF12698">
    <property type="entry name" value="ABC2_membrane_3"/>
    <property type="match status" value="2"/>
</dbReference>
<dbReference type="SUPFAM" id="SSF52540">
    <property type="entry name" value="P-loop containing nucleoside triphosphate hydrolases"/>
    <property type="match status" value="2"/>
</dbReference>
<dbReference type="Pfam" id="PF00005">
    <property type="entry name" value="ABC_tran"/>
    <property type="match status" value="2"/>
</dbReference>
<evidence type="ECO:0000256" key="8">
    <source>
        <dbReference type="ARBA" id="ARBA00023136"/>
    </source>
</evidence>
<dbReference type="GO" id="GO:0042626">
    <property type="term" value="F:ATPase-coupled transmembrane transporter activity"/>
    <property type="evidence" value="ECO:0000318"/>
    <property type="project" value="GO_Central"/>
</dbReference>
<keyword evidence="5" id="KW-0547">Nucleotide-binding</keyword>
<dbReference type="Proteomes" id="UP000001554">
    <property type="component" value="Chromosome 14"/>
</dbReference>
<reference evidence="13" key="2">
    <citation type="submission" date="2025-08" db="UniProtKB">
        <authorList>
            <consortium name="RefSeq"/>
        </authorList>
    </citation>
    <scope>IDENTIFICATION</scope>
    <source>
        <strain evidence="13">S238N-H82</strain>
        <tissue evidence="13">Testes</tissue>
    </source>
</reference>
<feature type="transmembrane region" description="Helical" evidence="10">
    <location>
        <begin position="783"/>
        <end position="804"/>
    </location>
</feature>
<feature type="region of interest" description="Disordered" evidence="9">
    <location>
        <begin position="1580"/>
        <end position="1610"/>
    </location>
</feature>
<dbReference type="PANTHER" id="PTHR19229:SF209">
    <property type="entry name" value="ATP-BINDING CASSETTE SUB-FAMILY A MEMBER 5 ISOFORM X1"/>
    <property type="match status" value="1"/>
</dbReference>
<evidence type="ECO:0000256" key="7">
    <source>
        <dbReference type="ARBA" id="ARBA00022989"/>
    </source>
</evidence>
<keyword evidence="8 10" id="KW-0472">Membrane</keyword>
<dbReference type="GO" id="GO:0016020">
    <property type="term" value="C:membrane"/>
    <property type="evidence" value="ECO:0007669"/>
    <property type="project" value="UniProtKB-SubCell"/>
</dbReference>
<reference evidence="12" key="1">
    <citation type="journal article" date="2020" name="Nat. Ecol. Evol.">
        <title>Deeply conserved synteny resolves early events in vertebrate evolution.</title>
        <authorList>
            <person name="Simakov O."/>
            <person name="Marletaz F."/>
            <person name="Yue J.X."/>
            <person name="O'Connell B."/>
            <person name="Jenkins J."/>
            <person name="Brandt A."/>
            <person name="Calef R."/>
            <person name="Tung C.H."/>
            <person name="Huang T.K."/>
            <person name="Schmutz J."/>
            <person name="Satoh N."/>
            <person name="Yu J.K."/>
            <person name="Putnam N.H."/>
            <person name="Green R.E."/>
            <person name="Rokhsar D.S."/>
        </authorList>
    </citation>
    <scope>NUCLEOTIDE SEQUENCE [LARGE SCALE GENOMIC DNA]</scope>
    <source>
        <strain evidence="12">S238N-H82</strain>
    </source>
</reference>
<evidence type="ECO:0000256" key="2">
    <source>
        <dbReference type="ARBA" id="ARBA00008869"/>
    </source>
</evidence>
<dbReference type="InterPro" id="IPR056264">
    <property type="entry name" value="R2_ABCA1-4-like"/>
</dbReference>
<dbReference type="Pfam" id="PF23321">
    <property type="entry name" value="R1_ABCA1"/>
    <property type="match status" value="1"/>
</dbReference>
<dbReference type="RefSeq" id="XP_035696779.1">
    <property type="nucleotide sequence ID" value="XM_035840886.1"/>
</dbReference>
<dbReference type="InterPro" id="IPR013525">
    <property type="entry name" value="ABC2_TM"/>
</dbReference>
<keyword evidence="6" id="KW-0067">ATP-binding</keyword>
<dbReference type="GO" id="GO:0016887">
    <property type="term" value="F:ATP hydrolysis activity"/>
    <property type="evidence" value="ECO:0007669"/>
    <property type="project" value="InterPro"/>
</dbReference>
<dbReference type="PROSITE" id="PS00211">
    <property type="entry name" value="ABC_TRANSPORTER_1"/>
    <property type="match status" value="1"/>
</dbReference>
<dbReference type="GO" id="GO:0006869">
    <property type="term" value="P:lipid transport"/>
    <property type="evidence" value="ECO:0000318"/>
    <property type="project" value="GO_Central"/>
</dbReference>
<dbReference type="CDD" id="cd03263">
    <property type="entry name" value="ABC_subfamily_A"/>
    <property type="match status" value="2"/>
</dbReference>
<feature type="transmembrane region" description="Helical" evidence="10">
    <location>
        <begin position="1037"/>
        <end position="1061"/>
    </location>
</feature>
<evidence type="ECO:0000313" key="12">
    <source>
        <dbReference type="Proteomes" id="UP000001554"/>
    </source>
</evidence>
<dbReference type="InterPro" id="IPR026082">
    <property type="entry name" value="ABCA"/>
</dbReference>
<feature type="transmembrane region" description="Helical" evidence="10">
    <location>
        <begin position="955"/>
        <end position="978"/>
    </location>
</feature>
<evidence type="ECO:0000256" key="9">
    <source>
        <dbReference type="SAM" id="MobiDB-lite"/>
    </source>
</evidence>
<dbReference type="GO" id="GO:0140359">
    <property type="term" value="F:ABC-type transporter activity"/>
    <property type="evidence" value="ECO:0007669"/>
    <property type="project" value="InterPro"/>
</dbReference>
<feature type="transmembrane region" description="Helical" evidence="10">
    <location>
        <begin position="265"/>
        <end position="282"/>
    </location>
</feature>
<gene>
    <name evidence="13" type="primary">LOC118430177</name>
</gene>
<dbReference type="SMART" id="SM00382">
    <property type="entry name" value="AAA"/>
    <property type="match status" value="2"/>
</dbReference>
<dbReference type="Gene3D" id="3.40.50.300">
    <property type="entry name" value="P-loop containing nucleotide triphosphate hydrolases"/>
    <property type="match status" value="2"/>
</dbReference>
<sequence>MARFWQQLKALVRRNCLLKMRHRKETFQEIFYPLYFVGILAFVRAITTTVADPPLPINGSRFNSTPLFSGRFIQAMTAGSIAVAPNSSDVADIMTRAVQSLSNATHLPLQHIMFATEEAMQEAYKANSSLYSIGVVFDLESTGDLNYTIHLPYSYGASTETTTVGQDGCRQGDGLDIVSCPANTYLYTGFAALQAAIDTALINWQINVSNMALPNYQVEMMPKPSYSGGYPFGIISSIYFVLAFTPFVGILTTNLVSEKEKKIKEAMKIMGLNGMAFWAVNLETTSGTQFDNIATLPPNFPVLYPIIMLVVDTVLYLLLAFYLDNVIPGEYGQQQPWYFCLMPSFWASDDTSQGAGVSWEGEQQGQTDEDENGDVERVPTHLQGKRAIRIEKLQKVFKKKTGEVDEDVVAVNGISFDIYEDQITALLGHNGAGKTTLVNALTGLLPPTSGTATIFGHHVTKPNEMQGIRRMTGLCPQQNILFDKLTAREHLRFFAGVKGIPEELVDSETEKLLREIDLEKQADVHSVNLSGGQKRKLCVGIAMIGDPKVIFLDEPTSGMDPYSRRHIWTLLKRKRQGKVIVLTTHFMDEADILADRKAIISKGTLRCAGSSLFLKNRFGVGYHLGIVTTPRCNTAGVTEMIQSHIPEASLVRSHALELSYTLPLHRVDRFAALFADLETKDSSADDLGIQNYGVSMTTLEEVFLKLRDDVNMEDKKSLNGTVSGSVTSTSLDADMMSEVNIQTPHLSPQEGYELYTDTELTKRRLLAMFRVYFINNIRNKAAIFFRLVMPIIFLVIGVVLLKVLPSGVQGASNPTRLDLSPGLYLRGRTGPQSSADSLLYQNSTGSNLDHLLVNFKSQGFSSVQGSLDNLTHTAPHMLAVDVQGLNISTQAIEASFVALYNDSAIHSIPVLLNILSNAIYGLAVQSNGSAPSGTVIRTAAQPFPEVNPTINFNGAFGILMVLGFTLVILPAGFAMDIVKDKEVKARAQLRVSGVTSNMYWGSIFLFDAILFAIPAMCTLIIIAALQLETLSSPGAMLSLALICLLYIPNQLLLTFCGSFMFDKFETCQSVWPGVLQLVAFIPYFVVWPIDLLAQKPDVASIVHHVFAIIDPSYAIFGGLYYIDRLHRSYAIVGRPLTFSDYFEWSSNIPICYVSLLLGCVPLYFLLRFLDVRSTGGDPVDICRCGSQKSRKSHELLDSFTNPSYNTFSTVDTGKEDDDIVKERHRVSQVLSGSNYGKPPVVTLQNLTKTFPKDGGFKLFKKTKEEQYKTAVSQLTLGVESGEVFGLLGPNGAGKTTAMNVITADMAPSEGRVCVAGHDILSSLSEAFQAMGYCPQTDALWELVTLREHLEIYAAMRGMKDKDIKVICDHFIESMEIEEHAQKRSSALSGGTKRKLSFAMSMLGNTQVVLMDEPSTGMDPGAKRFLWNTISAAFRDSSRGAILTTHSMEEADALCSRVGIMVNGQLKCLGSTQHLKNKYGSGYILEVKVKEQSEDINNDLDASLDRLDSFVHDLFPDAAEAEVISNHVTYNIPKEDVRSLARVFTALEEGKTNVGIEEYSFSQSTLEQVFLQFARLQEDEDGEEDQGIRRKSIKRQRSLSGRSLDENTELV</sequence>
<dbReference type="KEGG" id="bfo:118430177"/>
<feature type="transmembrane region" description="Helical" evidence="10">
    <location>
        <begin position="30"/>
        <end position="51"/>
    </location>
</feature>
<evidence type="ECO:0000256" key="6">
    <source>
        <dbReference type="ARBA" id="ARBA00022840"/>
    </source>
</evidence>
<dbReference type="InterPro" id="IPR027417">
    <property type="entry name" value="P-loop_NTPase"/>
</dbReference>
<dbReference type="PANTHER" id="PTHR19229">
    <property type="entry name" value="ATP-BINDING CASSETTE TRANSPORTER SUBFAMILY A ABCA"/>
    <property type="match status" value="1"/>
</dbReference>
<keyword evidence="12" id="KW-1185">Reference proteome</keyword>
<feature type="transmembrane region" description="Helical" evidence="10">
    <location>
        <begin position="1070"/>
        <end position="1089"/>
    </location>
</feature>
<evidence type="ECO:0000256" key="10">
    <source>
        <dbReference type="SAM" id="Phobius"/>
    </source>
</evidence>
<evidence type="ECO:0000259" key="11">
    <source>
        <dbReference type="PROSITE" id="PS50893"/>
    </source>
</evidence>
<protein>
    <submittedName>
        <fullName evidence="13">ATP-binding cassette sub-family A member 5-like</fullName>
    </submittedName>
</protein>
<feature type="domain" description="ABC transporter" evidence="11">
    <location>
        <begin position="1241"/>
        <end position="1487"/>
    </location>
</feature>
<dbReference type="InterPro" id="IPR003439">
    <property type="entry name" value="ABC_transporter-like_ATP-bd"/>
</dbReference>
<feature type="transmembrane region" description="Helical" evidence="10">
    <location>
        <begin position="1144"/>
        <end position="1166"/>
    </location>
</feature>
<feature type="transmembrane region" description="Helical" evidence="10">
    <location>
        <begin position="1101"/>
        <end position="1123"/>
    </location>
</feature>
<dbReference type="InterPro" id="IPR017871">
    <property type="entry name" value="ABC_transporter-like_CS"/>
</dbReference>
<dbReference type="FunFam" id="3.40.50.300:FF:000335">
    <property type="entry name" value="ATP binding cassette subfamily A member 5"/>
    <property type="match status" value="1"/>
</dbReference>
<feature type="region of interest" description="Disordered" evidence="9">
    <location>
        <begin position="352"/>
        <end position="379"/>
    </location>
</feature>
<name>A0A9J7MB60_BRAFL</name>
<dbReference type="OrthoDB" id="8061355at2759"/>
<dbReference type="FunFam" id="3.40.50.300:FF:002275">
    <property type="entry name" value="ATP-binding cassette, subfamily A (ABC1), member 16"/>
    <property type="match status" value="1"/>
</dbReference>
<evidence type="ECO:0000256" key="1">
    <source>
        <dbReference type="ARBA" id="ARBA00004141"/>
    </source>
</evidence>
<feature type="transmembrane region" description="Helical" evidence="10">
    <location>
        <begin position="302"/>
        <end position="323"/>
    </location>
</feature>
<accession>A0A9J7MB60</accession>
<feature type="domain" description="ABC transporter" evidence="11">
    <location>
        <begin position="388"/>
        <end position="627"/>
    </location>
</feature>
<keyword evidence="3" id="KW-0813">Transport</keyword>
<dbReference type="GO" id="GO:0005524">
    <property type="term" value="F:ATP binding"/>
    <property type="evidence" value="ECO:0007669"/>
    <property type="project" value="UniProtKB-KW"/>
</dbReference>
<dbReference type="PROSITE" id="PS50893">
    <property type="entry name" value="ABC_TRANSPORTER_2"/>
    <property type="match status" value="2"/>
</dbReference>
<keyword evidence="7 10" id="KW-1133">Transmembrane helix</keyword>
<comment type="similarity">
    <text evidence="2">Belongs to the ABC transporter superfamily. ABCA family.</text>
</comment>
<comment type="subcellular location">
    <subcellularLocation>
        <location evidence="1">Membrane</location>
        <topology evidence="1">Multi-pass membrane protein</topology>
    </subcellularLocation>
</comment>
<feature type="transmembrane region" description="Helical" evidence="10">
    <location>
        <begin position="999"/>
        <end position="1025"/>
    </location>
</feature>
<proteinExistence type="inferred from homology"/>
<dbReference type="GO" id="GO:0005319">
    <property type="term" value="F:lipid transporter activity"/>
    <property type="evidence" value="ECO:0000318"/>
    <property type="project" value="GO_Central"/>
</dbReference>
<keyword evidence="4 10" id="KW-0812">Transmembrane</keyword>
<dbReference type="InterPro" id="IPR003593">
    <property type="entry name" value="AAA+_ATPase"/>
</dbReference>
<organism evidence="12 13">
    <name type="scientific">Branchiostoma floridae</name>
    <name type="common">Florida lancelet</name>
    <name type="synonym">Amphioxus</name>
    <dbReference type="NCBI Taxonomy" id="7739"/>
    <lineage>
        <taxon>Eukaryota</taxon>
        <taxon>Metazoa</taxon>
        <taxon>Chordata</taxon>
        <taxon>Cephalochordata</taxon>
        <taxon>Leptocardii</taxon>
        <taxon>Amphioxiformes</taxon>
        <taxon>Branchiostomatidae</taxon>
        <taxon>Branchiostoma</taxon>
    </lineage>
</organism>
<evidence type="ECO:0000256" key="3">
    <source>
        <dbReference type="ARBA" id="ARBA00022448"/>
    </source>
</evidence>
<evidence type="ECO:0000256" key="4">
    <source>
        <dbReference type="ARBA" id="ARBA00022692"/>
    </source>
</evidence>
<feature type="transmembrane region" description="Helical" evidence="10">
    <location>
        <begin position="230"/>
        <end position="253"/>
    </location>
</feature>